<sequence>FDPSEENLLERFPDLYDTPELRAQSVLQQETL</sequence>
<name>A0AAE1D6V0_9GAST</name>
<protein>
    <submittedName>
        <fullName evidence="1">Uncharacterized protein</fullName>
    </submittedName>
</protein>
<gene>
    <name evidence="1" type="ORF">RRG08_007519</name>
</gene>
<accession>A0AAE1D6V0</accession>
<feature type="non-terminal residue" evidence="1">
    <location>
        <position position="1"/>
    </location>
</feature>
<dbReference type="Proteomes" id="UP001283361">
    <property type="component" value="Unassembled WGS sequence"/>
</dbReference>
<reference evidence="1" key="1">
    <citation type="journal article" date="2023" name="G3 (Bethesda)">
        <title>A reference genome for the long-term kleptoplast-retaining sea slug Elysia crispata morphotype clarki.</title>
        <authorList>
            <person name="Eastman K.E."/>
            <person name="Pendleton A.L."/>
            <person name="Shaikh M.A."/>
            <person name="Suttiyut T."/>
            <person name="Ogas R."/>
            <person name="Tomko P."/>
            <person name="Gavelis G."/>
            <person name="Widhalm J.R."/>
            <person name="Wisecaver J.H."/>
        </authorList>
    </citation>
    <scope>NUCLEOTIDE SEQUENCE</scope>
    <source>
        <strain evidence="1">ECLA1</strain>
    </source>
</reference>
<comment type="caution">
    <text evidence="1">The sequence shown here is derived from an EMBL/GenBank/DDBJ whole genome shotgun (WGS) entry which is preliminary data.</text>
</comment>
<dbReference type="EMBL" id="JAWDGP010005103">
    <property type="protein sequence ID" value="KAK3759599.1"/>
    <property type="molecule type" value="Genomic_DNA"/>
</dbReference>
<proteinExistence type="predicted"/>
<evidence type="ECO:0000313" key="2">
    <source>
        <dbReference type="Proteomes" id="UP001283361"/>
    </source>
</evidence>
<evidence type="ECO:0000313" key="1">
    <source>
        <dbReference type="EMBL" id="KAK3759599.1"/>
    </source>
</evidence>
<keyword evidence="2" id="KW-1185">Reference proteome</keyword>
<dbReference type="AlphaFoldDB" id="A0AAE1D6V0"/>
<organism evidence="1 2">
    <name type="scientific">Elysia crispata</name>
    <name type="common">lettuce slug</name>
    <dbReference type="NCBI Taxonomy" id="231223"/>
    <lineage>
        <taxon>Eukaryota</taxon>
        <taxon>Metazoa</taxon>
        <taxon>Spiralia</taxon>
        <taxon>Lophotrochozoa</taxon>
        <taxon>Mollusca</taxon>
        <taxon>Gastropoda</taxon>
        <taxon>Heterobranchia</taxon>
        <taxon>Euthyneura</taxon>
        <taxon>Panpulmonata</taxon>
        <taxon>Sacoglossa</taxon>
        <taxon>Placobranchoidea</taxon>
        <taxon>Plakobranchidae</taxon>
        <taxon>Elysia</taxon>
    </lineage>
</organism>